<protein>
    <recommendedName>
        <fullName evidence="3">Alpha/beta hydrolase</fullName>
    </recommendedName>
</protein>
<evidence type="ECO:0000313" key="2">
    <source>
        <dbReference type="Proteomes" id="UP001501676"/>
    </source>
</evidence>
<organism evidence="1 2">
    <name type="scientific">Cryptosporangium minutisporangium</name>
    <dbReference type="NCBI Taxonomy" id="113569"/>
    <lineage>
        <taxon>Bacteria</taxon>
        <taxon>Bacillati</taxon>
        <taxon>Actinomycetota</taxon>
        <taxon>Actinomycetes</taxon>
        <taxon>Cryptosporangiales</taxon>
        <taxon>Cryptosporangiaceae</taxon>
        <taxon>Cryptosporangium</taxon>
    </lineage>
</organism>
<reference evidence="2" key="1">
    <citation type="journal article" date="2019" name="Int. J. Syst. Evol. Microbiol.">
        <title>The Global Catalogue of Microorganisms (GCM) 10K type strain sequencing project: providing services to taxonomists for standard genome sequencing and annotation.</title>
        <authorList>
            <consortium name="The Broad Institute Genomics Platform"/>
            <consortium name="The Broad Institute Genome Sequencing Center for Infectious Disease"/>
            <person name="Wu L."/>
            <person name="Ma J."/>
        </authorList>
    </citation>
    <scope>NUCLEOTIDE SEQUENCE [LARGE SCALE GENOMIC DNA]</scope>
    <source>
        <strain evidence="2">JCM 9458</strain>
    </source>
</reference>
<dbReference type="Proteomes" id="UP001501676">
    <property type="component" value="Unassembled WGS sequence"/>
</dbReference>
<gene>
    <name evidence="1" type="ORF">GCM10020369_33160</name>
</gene>
<dbReference type="RefSeq" id="WP_345729009.1">
    <property type="nucleotide sequence ID" value="NZ_BAAAYN010000022.1"/>
</dbReference>
<dbReference type="Gene3D" id="3.40.50.1820">
    <property type="entry name" value="alpha/beta hydrolase"/>
    <property type="match status" value="1"/>
</dbReference>
<dbReference type="InterPro" id="IPR029058">
    <property type="entry name" value="AB_hydrolase_fold"/>
</dbReference>
<dbReference type="EMBL" id="BAAAYN010000022">
    <property type="protein sequence ID" value="GAA3388135.1"/>
    <property type="molecule type" value="Genomic_DNA"/>
</dbReference>
<proteinExistence type="predicted"/>
<accession>A0ABP6SXS7</accession>
<name>A0ABP6SXS7_9ACTN</name>
<evidence type="ECO:0000313" key="1">
    <source>
        <dbReference type="EMBL" id="GAA3388135.1"/>
    </source>
</evidence>
<dbReference type="SUPFAM" id="SSF53474">
    <property type="entry name" value="alpha/beta-Hydrolases"/>
    <property type="match status" value="1"/>
</dbReference>
<evidence type="ECO:0008006" key="3">
    <source>
        <dbReference type="Google" id="ProtNLM"/>
    </source>
</evidence>
<keyword evidence="2" id="KW-1185">Reference proteome</keyword>
<sequence>MTEHDYLGPQGLRTRGTVLVLPGRGETRRSYARFGTRLAADSYRVRVLAAPDADAGSADRLAAELTAAVTDLGPDLVHPLVLIGSDLGAAALAALVAREETGAAWWPDAVVLAALPGYGTHGSDAWDDELDARTHCAVHRGVLSDDTEVARGTLDRAVPSALLDAAYGNAVDVPHLLLVGDADPYADRAALTSAAKTLPRARLAVVRGGHHDVLNDLQHRSVAAEIVTFLEVLRDGTPLVPIVDVESSAW</sequence>
<comment type="caution">
    <text evidence="1">The sequence shown here is derived from an EMBL/GenBank/DDBJ whole genome shotgun (WGS) entry which is preliminary data.</text>
</comment>